<name>A0A261FS34_9BIFI</name>
<dbReference type="EMBL" id="MWWY01000053">
    <property type="protein sequence ID" value="OZG61994.1"/>
    <property type="molecule type" value="Genomic_DNA"/>
</dbReference>
<sequence length="329" mass="38044">MRCNKELEQRCLDAQQQRICIWSRSDAECHLFQRHRKAGDLLRVFGRLHANTVYWSHLSRIEQYQHIVRSLSVLHSQWVFCDATAAIMQGIDEATRHMNNVHIVTTRERHVHNYGHILHHYIRDDAYEMVDGVKVTPLDRTIFDCARHQSFPDGLAVIESVLRQGLRTSAQLEIIFQEYAGRHRKHALRAVTCASGRTENGGEAYALGVMLESKFVMPVVQEEFIDPLGSGRIDRVDFAWHTDTGRLIVAELDGRVKYTDPTMFINGSLSDTIIEEKEREERLRMRADEVVRFSFAEAYRRTPLIMKLERAGVPRTDTPFWERTSVGIG</sequence>
<organism evidence="1 2">
    <name type="scientific">Bifidobacterium hapali</name>
    <dbReference type="NCBI Taxonomy" id="1630172"/>
    <lineage>
        <taxon>Bacteria</taxon>
        <taxon>Bacillati</taxon>
        <taxon>Actinomycetota</taxon>
        <taxon>Actinomycetes</taxon>
        <taxon>Bifidobacteriales</taxon>
        <taxon>Bifidobacteriaceae</taxon>
        <taxon>Bifidobacterium</taxon>
    </lineage>
</organism>
<reference evidence="1 2" key="1">
    <citation type="journal article" date="2017" name="BMC Genomics">
        <title>Comparative genomic and phylogenomic analyses of the Bifidobacteriaceae family.</title>
        <authorList>
            <person name="Lugli G.A."/>
            <person name="Milani C."/>
            <person name="Turroni F."/>
            <person name="Duranti S."/>
            <person name="Mancabelli L."/>
            <person name="Mangifesta M."/>
            <person name="Ferrario C."/>
            <person name="Modesto M."/>
            <person name="Mattarelli P."/>
            <person name="Jiri K."/>
            <person name="van Sinderen D."/>
            <person name="Ventura M."/>
        </authorList>
    </citation>
    <scope>NUCLEOTIDE SEQUENCE [LARGE SCALE GENOMIC DNA]</scope>
    <source>
        <strain evidence="1 2">DSM 100202</strain>
    </source>
</reference>
<dbReference type="Proteomes" id="UP000216074">
    <property type="component" value="Unassembled WGS sequence"/>
</dbReference>
<dbReference type="AlphaFoldDB" id="A0A261FS34"/>
<evidence type="ECO:0000313" key="1">
    <source>
        <dbReference type="EMBL" id="OZG61994.1"/>
    </source>
</evidence>
<proteinExistence type="predicted"/>
<protein>
    <submittedName>
        <fullName evidence="1">CTP synthase</fullName>
    </submittedName>
</protein>
<accession>A0A261FS34</accession>
<keyword evidence="2" id="KW-1185">Reference proteome</keyword>
<comment type="caution">
    <text evidence="1">The sequence shown here is derived from an EMBL/GenBank/DDBJ whole genome shotgun (WGS) entry which is preliminary data.</text>
</comment>
<dbReference type="RefSeq" id="WP_143248806.1">
    <property type="nucleotide sequence ID" value="NZ_MWWY01000053.1"/>
</dbReference>
<evidence type="ECO:0000313" key="2">
    <source>
        <dbReference type="Proteomes" id="UP000216074"/>
    </source>
</evidence>
<gene>
    <name evidence="1" type="ORF">BHAP_2203</name>
</gene>
<dbReference type="OrthoDB" id="3172126at2"/>